<evidence type="ECO:0000256" key="1">
    <source>
        <dbReference type="ARBA" id="ARBA00007465"/>
    </source>
</evidence>
<reference evidence="8 9" key="2">
    <citation type="journal article" date="2017" name="Sci. Rep.">
        <title>Ant-infecting Ophiocordyceps genomes reveal a high diversity of potential behavioral manipulation genes and a possible major role for enterotoxins.</title>
        <authorList>
            <person name="de Bekker C."/>
            <person name="Ohm R.A."/>
            <person name="Evans H.C."/>
            <person name="Brachmann A."/>
            <person name="Hughes D.P."/>
        </authorList>
    </citation>
    <scope>NUCLEOTIDE SEQUENCE [LARGE SCALE GENOMIC DNA]</scope>
    <source>
        <strain evidence="8 9">SC16a</strain>
    </source>
</reference>
<proteinExistence type="inferred from homology"/>
<comment type="similarity">
    <text evidence="1">Belongs to the universal ribosomal protein uS4 family.</text>
</comment>
<dbReference type="SUPFAM" id="SSF55174">
    <property type="entry name" value="Alpha-L RNA-binding motif"/>
    <property type="match status" value="1"/>
</dbReference>
<feature type="domain" description="RNA-binding S4" evidence="7">
    <location>
        <begin position="156"/>
        <end position="219"/>
    </location>
</feature>
<dbReference type="EMBL" id="LAZP02000834">
    <property type="protein sequence ID" value="PFH55614.1"/>
    <property type="molecule type" value="Genomic_DNA"/>
</dbReference>
<dbReference type="STRING" id="268505.A0A2A9P362"/>
<dbReference type="GO" id="GO:0019843">
    <property type="term" value="F:rRNA binding"/>
    <property type="evidence" value="ECO:0007669"/>
    <property type="project" value="UniProtKB-KW"/>
</dbReference>
<keyword evidence="2" id="KW-0699">rRNA-binding</keyword>
<dbReference type="OrthoDB" id="3356781at2759"/>
<dbReference type="InterPro" id="IPR002942">
    <property type="entry name" value="S4_RNA-bd"/>
</dbReference>
<evidence type="ECO:0000313" key="8">
    <source>
        <dbReference type="EMBL" id="PFH55614.1"/>
    </source>
</evidence>
<protein>
    <recommendedName>
        <fullName evidence="7">RNA-binding S4 domain-containing protein</fullName>
    </recommendedName>
</protein>
<evidence type="ECO:0000256" key="4">
    <source>
        <dbReference type="ARBA" id="ARBA00022980"/>
    </source>
</evidence>
<keyword evidence="3 6" id="KW-0694">RNA-binding</keyword>
<dbReference type="Gene3D" id="3.10.290.10">
    <property type="entry name" value="RNA-binding S4 domain"/>
    <property type="match status" value="1"/>
</dbReference>
<reference evidence="8 9" key="1">
    <citation type="journal article" date="2015" name="BMC Genomics">
        <title>Gene expression during zombie ant biting behavior reflects the complexity underlying fungal parasitic behavioral manipulation.</title>
        <authorList>
            <person name="de Bekker C."/>
            <person name="Ohm R.A."/>
            <person name="Loreto R.G."/>
            <person name="Sebastian A."/>
            <person name="Albert I."/>
            <person name="Merrow M."/>
            <person name="Brachmann A."/>
            <person name="Hughes D.P."/>
        </authorList>
    </citation>
    <scope>NUCLEOTIDE SEQUENCE [LARGE SCALE GENOMIC DNA]</scope>
    <source>
        <strain evidence="8 9">SC16a</strain>
    </source>
</reference>
<dbReference type="PROSITE" id="PS50889">
    <property type="entry name" value="S4"/>
    <property type="match status" value="1"/>
</dbReference>
<dbReference type="GO" id="GO:0003735">
    <property type="term" value="F:structural constituent of ribosome"/>
    <property type="evidence" value="ECO:0007669"/>
    <property type="project" value="TreeGrafter"/>
</dbReference>
<dbReference type="GO" id="GO:0005763">
    <property type="term" value="C:mitochondrial small ribosomal subunit"/>
    <property type="evidence" value="ECO:0007669"/>
    <property type="project" value="TreeGrafter"/>
</dbReference>
<keyword evidence="4" id="KW-0689">Ribosomal protein</keyword>
<evidence type="ECO:0000256" key="2">
    <source>
        <dbReference type="ARBA" id="ARBA00022730"/>
    </source>
</evidence>
<name>A0A2A9P362_OPHUN</name>
<evidence type="ECO:0000256" key="5">
    <source>
        <dbReference type="ARBA" id="ARBA00023274"/>
    </source>
</evidence>
<dbReference type="CDD" id="cd00165">
    <property type="entry name" value="S4"/>
    <property type="match status" value="1"/>
</dbReference>
<dbReference type="PANTHER" id="PTHR11831:SF4">
    <property type="entry name" value="SMALL RIBOSOMAL SUBUNIT PROTEIN US4M"/>
    <property type="match status" value="1"/>
</dbReference>
<evidence type="ECO:0000259" key="7">
    <source>
        <dbReference type="SMART" id="SM00363"/>
    </source>
</evidence>
<evidence type="ECO:0000256" key="3">
    <source>
        <dbReference type="ARBA" id="ARBA00022884"/>
    </source>
</evidence>
<dbReference type="Proteomes" id="UP000037136">
    <property type="component" value="Unassembled WGS sequence"/>
</dbReference>
<keyword evidence="5" id="KW-0687">Ribonucleoprotein</keyword>
<accession>A0A2A9P362</accession>
<organism evidence="8 9">
    <name type="scientific">Ophiocordyceps unilateralis</name>
    <name type="common">Zombie-ant fungus</name>
    <name type="synonym">Torrubia unilateralis</name>
    <dbReference type="NCBI Taxonomy" id="268505"/>
    <lineage>
        <taxon>Eukaryota</taxon>
        <taxon>Fungi</taxon>
        <taxon>Dikarya</taxon>
        <taxon>Ascomycota</taxon>
        <taxon>Pezizomycotina</taxon>
        <taxon>Sordariomycetes</taxon>
        <taxon>Hypocreomycetidae</taxon>
        <taxon>Hypocreales</taxon>
        <taxon>Ophiocordycipitaceae</taxon>
        <taxon>Ophiocordyceps</taxon>
    </lineage>
</organism>
<dbReference type="GO" id="GO:0042274">
    <property type="term" value="P:ribosomal small subunit biogenesis"/>
    <property type="evidence" value="ECO:0007669"/>
    <property type="project" value="TreeGrafter"/>
</dbReference>
<dbReference type="InterPro" id="IPR022801">
    <property type="entry name" value="Ribosomal_uS4"/>
</dbReference>
<gene>
    <name evidence="8" type="ORF">XA68_17946</name>
</gene>
<keyword evidence="9" id="KW-1185">Reference proteome</keyword>
<comment type="caution">
    <text evidence="8">The sequence shown here is derived from an EMBL/GenBank/DDBJ whole genome shotgun (WGS) entry which is preliminary data.</text>
</comment>
<dbReference type="PANTHER" id="PTHR11831">
    <property type="entry name" value="30S 40S RIBOSOMAL PROTEIN"/>
    <property type="match status" value="1"/>
</dbReference>
<dbReference type="Pfam" id="PF01479">
    <property type="entry name" value="S4"/>
    <property type="match status" value="1"/>
</dbReference>
<evidence type="ECO:0000256" key="6">
    <source>
        <dbReference type="PROSITE-ProRule" id="PRU00182"/>
    </source>
</evidence>
<dbReference type="InterPro" id="IPR036986">
    <property type="entry name" value="S4_RNA-bd_sf"/>
</dbReference>
<evidence type="ECO:0000313" key="9">
    <source>
        <dbReference type="Proteomes" id="UP000037136"/>
    </source>
</evidence>
<sequence length="486" mass="56663">MRRPSRYYNLTRPKLRQSWNKHVLFNLYRGVGREPLINRTATFFQQKWAAKSKTRGYHGDHIPEKKWVRLFSRRLLSVVDMPPQYLAAHDGSEQAAGRGSGMTTLSVTAETYSTAPQYANEDSPTTGRKGDVNKLLGMQYSKMTPYMQMTYAPLERRLETAIFRSLFASSIREARQFCVHGAVKVNGIKMVYPAYELNPGDMFQVDIEKVLYATGEQRHPGFPSSRRQSKSDQRFMRKQWSFTKRATTLEKGELLLGEDVWARYKARMGNKPATACYLNQMMVEAALRRSLACFDKEELIQVRAARLLRYNARRWLSLPEDLEMEPRKMMYALRQLFTYPDMAPRLRELWLRKSSTNDEQKPVDEKLRFIDHALRGDMLEWLNKEPGRFQMGPFDFTPGQMRWLIKLLGEVSENLVDDKKPYATPWRPRPYMSAFAFIPRYLEVNPYVCAAVYLRHPVARKGLAEVPTPFSYLTSQLAHNWYLGRG</sequence>
<dbReference type="SMART" id="SM00363">
    <property type="entry name" value="S4"/>
    <property type="match status" value="1"/>
</dbReference>
<dbReference type="AlphaFoldDB" id="A0A2A9P362"/>